<feature type="region of interest" description="Disordered" evidence="1">
    <location>
        <begin position="119"/>
        <end position="162"/>
    </location>
</feature>
<evidence type="ECO:0000256" key="1">
    <source>
        <dbReference type="SAM" id="MobiDB-lite"/>
    </source>
</evidence>
<dbReference type="eggNOG" id="KOG1932">
    <property type="taxonomic scope" value="Eukaryota"/>
</dbReference>
<proteinExistence type="predicted"/>
<evidence type="ECO:0000313" key="3">
    <source>
        <dbReference type="EnsemblPlants" id="AES91424"/>
    </source>
</evidence>
<dbReference type="EMBL" id="CM001220">
    <property type="protein sequence ID" value="AES91424.1"/>
    <property type="molecule type" value="Genomic_DNA"/>
</dbReference>
<evidence type="ECO:0000313" key="2">
    <source>
        <dbReference type="EMBL" id="AES91424.1"/>
    </source>
</evidence>
<sequence length="162" mass="18135">MQSGIFKLKQEHSLILNSTASGIDSNFAESVSIDNHNIEEVNACYGPGSRMTTIIGSAKILSDGDELVKELQCTADSSVVYSQPQPEDPSLSSIIQDNKIDADARRFASLQTVSVARFDHDGESYRKEVPAPRKDKHKNKDKKRKWESHNGRQNDPEYLEQK</sequence>
<name>G7JU82_MEDTR</name>
<reference evidence="2 4" key="1">
    <citation type="journal article" date="2011" name="Nature">
        <title>The Medicago genome provides insight into the evolution of rhizobial symbioses.</title>
        <authorList>
            <person name="Young N.D."/>
            <person name="Debelle F."/>
            <person name="Oldroyd G.E."/>
            <person name="Geurts R."/>
            <person name="Cannon S.B."/>
            <person name="Udvardi M.K."/>
            <person name="Benedito V.A."/>
            <person name="Mayer K.F."/>
            <person name="Gouzy J."/>
            <person name="Schoof H."/>
            <person name="Van de Peer Y."/>
            <person name="Proost S."/>
            <person name="Cook D.R."/>
            <person name="Meyers B.C."/>
            <person name="Spannagl M."/>
            <person name="Cheung F."/>
            <person name="De Mita S."/>
            <person name="Krishnakumar V."/>
            <person name="Gundlach H."/>
            <person name="Zhou S."/>
            <person name="Mudge J."/>
            <person name="Bharti A.K."/>
            <person name="Murray J.D."/>
            <person name="Naoumkina M.A."/>
            <person name="Rosen B."/>
            <person name="Silverstein K.A."/>
            <person name="Tang H."/>
            <person name="Rombauts S."/>
            <person name="Zhao P.X."/>
            <person name="Zhou P."/>
            <person name="Barbe V."/>
            <person name="Bardou P."/>
            <person name="Bechner M."/>
            <person name="Bellec A."/>
            <person name="Berger A."/>
            <person name="Berges H."/>
            <person name="Bidwell S."/>
            <person name="Bisseling T."/>
            <person name="Choisne N."/>
            <person name="Couloux A."/>
            <person name="Denny R."/>
            <person name="Deshpande S."/>
            <person name="Dai X."/>
            <person name="Doyle J.J."/>
            <person name="Dudez A.M."/>
            <person name="Farmer A.D."/>
            <person name="Fouteau S."/>
            <person name="Franken C."/>
            <person name="Gibelin C."/>
            <person name="Gish J."/>
            <person name="Goldstein S."/>
            <person name="Gonzalez A.J."/>
            <person name="Green P.J."/>
            <person name="Hallab A."/>
            <person name="Hartog M."/>
            <person name="Hua A."/>
            <person name="Humphray S.J."/>
            <person name="Jeong D.H."/>
            <person name="Jing Y."/>
            <person name="Jocker A."/>
            <person name="Kenton S.M."/>
            <person name="Kim D.J."/>
            <person name="Klee K."/>
            <person name="Lai H."/>
            <person name="Lang C."/>
            <person name="Lin S."/>
            <person name="Macmil S.L."/>
            <person name="Magdelenat G."/>
            <person name="Matthews L."/>
            <person name="McCorrison J."/>
            <person name="Monaghan E.L."/>
            <person name="Mun J.H."/>
            <person name="Najar F.Z."/>
            <person name="Nicholson C."/>
            <person name="Noirot C."/>
            <person name="O'Bleness M."/>
            <person name="Paule C.R."/>
            <person name="Poulain J."/>
            <person name="Prion F."/>
            <person name="Qin B."/>
            <person name="Qu C."/>
            <person name="Retzel E.F."/>
            <person name="Riddle C."/>
            <person name="Sallet E."/>
            <person name="Samain S."/>
            <person name="Samson N."/>
            <person name="Sanders I."/>
            <person name="Saurat O."/>
            <person name="Scarpelli C."/>
            <person name="Schiex T."/>
            <person name="Segurens B."/>
            <person name="Severin A.J."/>
            <person name="Sherrier D.J."/>
            <person name="Shi R."/>
            <person name="Sims S."/>
            <person name="Singer S.R."/>
            <person name="Sinharoy S."/>
            <person name="Sterck L."/>
            <person name="Viollet A."/>
            <person name="Wang B.B."/>
            <person name="Wang K."/>
            <person name="Wang M."/>
            <person name="Wang X."/>
            <person name="Warfsmann J."/>
            <person name="Weissenbach J."/>
            <person name="White D.D."/>
            <person name="White J.D."/>
            <person name="Wiley G.B."/>
            <person name="Wincker P."/>
            <person name="Xing Y."/>
            <person name="Yang L."/>
            <person name="Yao Z."/>
            <person name="Ying F."/>
            <person name="Zhai J."/>
            <person name="Zhou L."/>
            <person name="Zuber A."/>
            <person name="Denarie J."/>
            <person name="Dixon R.A."/>
            <person name="May G.D."/>
            <person name="Schwartz D.C."/>
            <person name="Rogers J."/>
            <person name="Quetier F."/>
            <person name="Town C.D."/>
            <person name="Roe B.A."/>
        </authorList>
    </citation>
    <scope>NUCLEOTIDE SEQUENCE [LARGE SCALE GENOMIC DNA]</scope>
    <source>
        <strain evidence="2">A17</strain>
        <strain evidence="3 4">cv. Jemalong A17</strain>
    </source>
</reference>
<protein>
    <submittedName>
        <fullName evidence="2">Transcription initiation factor TFIID subunit-like protein</fullName>
    </submittedName>
</protein>
<dbReference type="AlphaFoldDB" id="G7JU82"/>
<evidence type="ECO:0000313" key="4">
    <source>
        <dbReference type="Proteomes" id="UP000002051"/>
    </source>
</evidence>
<dbReference type="STRING" id="3880.G7JU82"/>
<feature type="compositionally biased region" description="Basic and acidic residues" evidence="1">
    <location>
        <begin position="147"/>
        <end position="162"/>
    </location>
</feature>
<gene>
    <name evidence="2" type="ordered locus">MTR_4g113360</name>
</gene>
<dbReference type="Proteomes" id="UP000002051">
    <property type="component" value="Chromosome 4"/>
</dbReference>
<dbReference type="EnsemblPlants" id="AES91424">
    <property type="protein sequence ID" value="AES91424"/>
    <property type="gene ID" value="MTR_4g113360"/>
</dbReference>
<accession>G7JU82</accession>
<reference evidence="3" key="3">
    <citation type="submission" date="2015-04" db="UniProtKB">
        <authorList>
            <consortium name="EnsemblPlants"/>
        </authorList>
    </citation>
    <scope>IDENTIFICATION</scope>
    <source>
        <strain evidence="3">cv. Jemalong A17</strain>
    </source>
</reference>
<feature type="compositionally biased region" description="Basic residues" evidence="1">
    <location>
        <begin position="134"/>
        <end position="146"/>
    </location>
</feature>
<organism evidence="2 4">
    <name type="scientific">Medicago truncatula</name>
    <name type="common">Barrel medic</name>
    <name type="synonym">Medicago tribuloides</name>
    <dbReference type="NCBI Taxonomy" id="3880"/>
    <lineage>
        <taxon>Eukaryota</taxon>
        <taxon>Viridiplantae</taxon>
        <taxon>Streptophyta</taxon>
        <taxon>Embryophyta</taxon>
        <taxon>Tracheophyta</taxon>
        <taxon>Spermatophyta</taxon>
        <taxon>Magnoliopsida</taxon>
        <taxon>eudicotyledons</taxon>
        <taxon>Gunneridae</taxon>
        <taxon>Pentapetalae</taxon>
        <taxon>rosids</taxon>
        <taxon>fabids</taxon>
        <taxon>Fabales</taxon>
        <taxon>Fabaceae</taxon>
        <taxon>Papilionoideae</taxon>
        <taxon>50 kb inversion clade</taxon>
        <taxon>NPAAA clade</taxon>
        <taxon>Hologalegina</taxon>
        <taxon>IRL clade</taxon>
        <taxon>Trifolieae</taxon>
        <taxon>Medicago</taxon>
    </lineage>
</organism>
<dbReference type="HOGENOM" id="CLU_1637909_0_0_1"/>
<reference evidence="2 4" key="2">
    <citation type="journal article" date="2014" name="BMC Genomics">
        <title>An improved genome release (version Mt4.0) for the model legume Medicago truncatula.</title>
        <authorList>
            <person name="Tang H."/>
            <person name="Krishnakumar V."/>
            <person name="Bidwell S."/>
            <person name="Rosen B."/>
            <person name="Chan A."/>
            <person name="Zhou S."/>
            <person name="Gentzbittel L."/>
            <person name="Childs K.L."/>
            <person name="Yandell M."/>
            <person name="Gundlach H."/>
            <person name="Mayer K.F."/>
            <person name="Schwartz D.C."/>
            <person name="Town C.D."/>
        </authorList>
    </citation>
    <scope>GENOME REANNOTATION</scope>
    <source>
        <strain evidence="2">A17</strain>
        <strain evidence="3 4">cv. Jemalong A17</strain>
    </source>
</reference>
<feature type="compositionally biased region" description="Basic and acidic residues" evidence="1">
    <location>
        <begin position="119"/>
        <end position="133"/>
    </location>
</feature>
<dbReference type="PaxDb" id="3880-AES91424"/>
<keyword evidence="4" id="KW-1185">Reference proteome</keyword>